<proteinExistence type="predicted"/>
<keyword evidence="3" id="KW-1185">Reference proteome</keyword>
<sequence length="133" mass="14334">MTFSQKNKCRRIIHLSALAGAFVGAGLAQIPESDNLILVPIEIIMVISLGSAFGLRLRHSYRTALIVGTAATMIGRGISDFLVGWIPVLGNLFDAFTAVLVIEVLGWIVAREFERQARDLLASNKSAGLPASR</sequence>
<keyword evidence="1" id="KW-1133">Transmembrane helix</keyword>
<gene>
    <name evidence="2" type="ORF">EDB95_5348</name>
</gene>
<feature type="transmembrane region" description="Helical" evidence="1">
    <location>
        <begin position="36"/>
        <end position="57"/>
    </location>
</feature>
<keyword evidence="1" id="KW-0472">Membrane</keyword>
<evidence type="ECO:0000256" key="1">
    <source>
        <dbReference type="SAM" id="Phobius"/>
    </source>
</evidence>
<protein>
    <submittedName>
        <fullName evidence="2">Uncharacterized protein (DUF697 family)</fullName>
    </submittedName>
</protein>
<comment type="caution">
    <text evidence="2">The sequence shown here is derived from an EMBL/GenBank/DDBJ whole genome shotgun (WGS) entry which is preliminary data.</text>
</comment>
<dbReference type="AlphaFoldDB" id="A0A4R8DJ04"/>
<dbReference type="EMBL" id="SODV01000002">
    <property type="protein sequence ID" value="TDW97498.1"/>
    <property type="molecule type" value="Genomic_DNA"/>
</dbReference>
<feature type="transmembrane region" description="Helical" evidence="1">
    <location>
        <begin position="92"/>
        <end position="110"/>
    </location>
</feature>
<reference evidence="2 3" key="1">
    <citation type="submission" date="2019-03" db="EMBL/GenBank/DDBJ databases">
        <title>Genomic Encyclopedia of Type Strains, Phase IV (KMG-IV): sequencing the most valuable type-strain genomes for metagenomic binning, comparative biology and taxonomic classification.</title>
        <authorList>
            <person name="Goeker M."/>
        </authorList>
    </citation>
    <scope>NUCLEOTIDE SEQUENCE [LARGE SCALE GENOMIC DNA]</scope>
    <source>
        <strain evidence="2 3">DSM 100059</strain>
    </source>
</reference>
<feature type="transmembrane region" description="Helical" evidence="1">
    <location>
        <begin position="64"/>
        <end position="86"/>
    </location>
</feature>
<evidence type="ECO:0000313" key="3">
    <source>
        <dbReference type="Proteomes" id="UP000294498"/>
    </source>
</evidence>
<feature type="transmembrane region" description="Helical" evidence="1">
    <location>
        <begin position="12"/>
        <end position="30"/>
    </location>
</feature>
<organism evidence="2 3">
    <name type="scientific">Dinghuibacter silviterrae</name>
    <dbReference type="NCBI Taxonomy" id="1539049"/>
    <lineage>
        <taxon>Bacteria</taxon>
        <taxon>Pseudomonadati</taxon>
        <taxon>Bacteroidota</taxon>
        <taxon>Chitinophagia</taxon>
        <taxon>Chitinophagales</taxon>
        <taxon>Chitinophagaceae</taxon>
        <taxon>Dinghuibacter</taxon>
    </lineage>
</organism>
<dbReference type="OrthoDB" id="9814531at2"/>
<dbReference type="Proteomes" id="UP000294498">
    <property type="component" value="Unassembled WGS sequence"/>
</dbReference>
<name>A0A4R8DJ04_9BACT</name>
<dbReference type="RefSeq" id="WP_133999840.1">
    <property type="nucleotide sequence ID" value="NZ_SODV01000002.1"/>
</dbReference>
<evidence type="ECO:0000313" key="2">
    <source>
        <dbReference type="EMBL" id="TDW97498.1"/>
    </source>
</evidence>
<accession>A0A4R8DJ04</accession>
<keyword evidence="1" id="KW-0812">Transmembrane</keyword>